<dbReference type="PANTHER" id="PTHR44329:SF288">
    <property type="entry name" value="MITOGEN-ACTIVATED PROTEIN KINASE KINASE KINASE 20"/>
    <property type="match status" value="1"/>
</dbReference>
<dbReference type="EMBL" id="QKYT01000138">
    <property type="protein sequence ID" value="RIA91955.1"/>
    <property type="molecule type" value="Genomic_DNA"/>
</dbReference>
<dbReference type="PANTHER" id="PTHR44329">
    <property type="entry name" value="SERINE/THREONINE-PROTEIN KINASE TNNI3K-RELATED"/>
    <property type="match status" value="1"/>
</dbReference>
<dbReference type="GO" id="GO:0005524">
    <property type="term" value="F:ATP binding"/>
    <property type="evidence" value="ECO:0007669"/>
    <property type="project" value="UniProtKB-KW"/>
</dbReference>
<organism evidence="6 7">
    <name type="scientific">Glomus cerebriforme</name>
    <dbReference type="NCBI Taxonomy" id="658196"/>
    <lineage>
        <taxon>Eukaryota</taxon>
        <taxon>Fungi</taxon>
        <taxon>Fungi incertae sedis</taxon>
        <taxon>Mucoromycota</taxon>
        <taxon>Glomeromycotina</taxon>
        <taxon>Glomeromycetes</taxon>
        <taxon>Glomerales</taxon>
        <taxon>Glomeraceae</taxon>
        <taxon>Glomus</taxon>
    </lineage>
</organism>
<dbReference type="PROSITE" id="PS50011">
    <property type="entry name" value="PROTEIN_KINASE_DOM"/>
    <property type="match status" value="1"/>
</dbReference>
<feature type="domain" description="Protein kinase" evidence="5">
    <location>
        <begin position="1"/>
        <end position="172"/>
    </location>
</feature>
<evidence type="ECO:0000313" key="7">
    <source>
        <dbReference type="Proteomes" id="UP000265703"/>
    </source>
</evidence>
<comment type="caution">
    <text evidence="6">The sequence shown here is derived from an EMBL/GenBank/DDBJ whole genome shotgun (WGS) entry which is preliminary data.</text>
</comment>
<proteinExistence type="predicted"/>
<keyword evidence="4" id="KW-0067">ATP-binding</keyword>
<dbReference type="OrthoDB" id="5966500at2759"/>
<evidence type="ECO:0000259" key="5">
    <source>
        <dbReference type="PROSITE" id="PS50011"/>
    </source>
</evidence>
<dbReference type="InterPro" id="IPR001245">
    <property type="entry name" value="Ser-Thr/Tyr_kinase_cat_dom"/>
</dbReference>
<evidence type="ECO:0000256" key="3">
    <source>
        <dbReference type="ARBA" id="ARBA00022777"/>
    </source>
</evidence>
<accession>A0A397T6I5</accession>
<dbReference type="InterPro" id="IPR011009">
    <property type="entry name" value="Kinase-like_dom_sf"/>
</dbReference>
<evidence type="ECO:0000256" key="4">
    <source>
        <dbReference type="ARBA" id="ARBA00022840"/>
    </source>
</evidence>
<dbReference type="Gene3D" id="1.10.510.10">
    <property type="entry name" value="Transferase(Phosphotransferase) domain 1"/>
    <property type="match status" value="1"/>
</dbReference>
<dbReference type="InterPro" id="IPR051681">
    <property type="entry name" value="Ser/Thr_Kinases-Pseudokinases"/>
</dbReference>
<dbReference type="InterPro" id="IPR000719">
    <property type="entry name" value="Prot_kinase_dom"/>
</dbReference>
<keyword evidence="3 6" id="KW-0418">Kinase</keyword>
<evidence type="ECO:0000313" key="6">
    <source>
        <dbReference type="EMBL" id="RIA91955.1"/>
    </source>
</evidence>
<protein>
    <submittedName>
        <fullName evidence="6">Kinase-like domain-containing protein</fullName>
    </submittedName>
</protein>
<dbReference type="Pfam" id="PF07714">
    <property type="entry name" value="PK_Tyr_Ser-Thr"/>
    <property type="match status" value="1"/>
</dbReference>
<keyword evidence="7" id="KW-1185">Reference proteome</keyword>
<dbReference type="AlphaFoldDB" id="A0A397T6I5"/>
<name>A0A397T6I5_9GLOM</name>
<evidence type="ECO:0000256" key="2">
    <source>
        <dbReference type="ARBA" id="ARBA00022741"/>
    </source>
</evidence>
<evidence type="ECO:0000256" key="1">
    <source>
        <dbReference type="ARBA" id="ARBA00022679"/>
    </source>
</evidence>
<sequence length="305" mass="35766">MDLRSYLQQNHNDLTWKERTQIAYEIIFSTSRIHQENAIHKHLHSGNILFSKIFKISDFGFCGPADKPLDSIYGNLPYMAPEVIAKKEYTSASDIYSIGLLMWEITSGQPPFAIKHNDELAMRIVNGMRPKIIPGTPTEYKKLMKQCWDANPTKRPNMKDLLNRIRKIKSYYQYKDNNEPQPDNTSSQLSSKSTDSFFYSFKSKVYNFKDLPEPRNATIKEEQEGYRCIQFDFDLQNENKSKRILDNGKKDKSKKVKFNDNEEIRIIEDTDNEIGCQQNYTDDPNFYSEEQRISDDKMDLNFLLN</sequence>
<keyword evidence="2" id="KW-0547">Nucleotide-binding</keyword>
<dbReference type="SUPFAM" id="SSF56112">
    <property type="entry name" value="Protein kinase-like (PK-like)"/>
    <property type="match status" value="1"/>
</dbReference>
<reference evidence="6 7" key="1">
    <citation type="submission" date="2018-06" db="EMBL/GenBank/DDBJ databases">
        <title>Comparative genomics reveals the genomic features of Rhizophagus irregularis, R. cerebriforme, R. diaphanum and Gigaspora rosea, and their symbiotic lifestyle signature.</title>
        <authorList>
            <person name="Morin E."/>
            <person name="San Clemente H."/>
            <person name="Chen E.C.H."/>
            <person name="De La Providencia I."/>
            <person name="Hainaut M."/>
            <person name="Kuo A."/>
            <person name="Kohler A."/>
            <person name="Murat C."/>
            <person name="Tang N."/>
            <person name="Roy S."/>
            <person name="Loubradou J."/>
            <person name="Henrissat B."/>
            <person name="Grigoriev I.V."/>
            <person name="Corradi N."/>
            <person name="Roux C."/>
            <person name="Martin F.M."/>
        </authorList>
    </citation>
    <scope>NUCLEOTIDE SEQUENCE [LARGE SCALE GENOMIC DNA]</scope>
    <source>
        <strain evidence="6 7">DAOM 227022</strain>
    </source>
</reference>
<keyword evidence="1" id="KW-0808">Transferase</keyword>
<gene>
    <name evidence="6" type="ORF">C1645_723760</name>
</gene>
<dbReference type="GO" id="GO:0004674">
    <property type="term" value="F:protein serine/threonine kinase activity"/>
    <property type="evidence" value="ECO:0007669"/>
    <property type="project" value="TreeGrafter"/>
</dbReference>
<dbReference type="Proteomes" id="UP000265703">
    <property type="component" value="Unassembled WGS sequence"/>
</dbReference>